<feature type="transmembrane region" description="Helical" evidence="7">
    <location>
        <begin position="91"/>
        <end position="112"/>
    </location>
</feature>
<dbReference type="InterPro" id="IPR003593">
    <property type="entry name" value="AAA+_ATPase"/>
</dbReference>
<dbReference type="EMBL" id="BAQD01000021">
    <property type="protein sequence ID" value="GBQ07206.1"/>
    <property type="molecule type" value="Genomic_DNA"/>
</dbReference>
<evidence type="ECO:0000256" key="2">
    <source>
        <dbReference type="ARBA" id="ARBA00022692"/>
    </source>
</evidence>
<evidence type="ECO:0000256" key="1">
    <source>
        <dbReference type="ARBA" id="ARBA00004651"/>
    </source>
</evidence>
<organism evidence="10 11">
    <name type="scientific">Saccharibacter floricola DSM 15669</name>
    <dbReference type="NCBI Taxonomy" id="1123227"/>
    <lineage>
        <taxon>Bacteria</taxon>
        <taxon>Pseudomonadati</taxon>
        <taxon>Pseudomonadota</taxon>
        <taxon>Alphaproteobacteria</taxon>
        <taxon>Acetobacterales</taxon>
        <taxon>Acetobacteraceae</taxon>
        <taxon>Saccharibacter</taxon>
    </lineage>
</organism>
<dbReference type="Pfam" id="PF00664">
    <property type="entry name" value="ABC_membrane"/>
    <property type="match status" value="1"/>
</dbReference>
<dbReference type="PANTHER" id="PTHR24221">
    <property type="entry name" value="ATP-BINDING CASSETTE SUB-FAMILY B"/>
    <property type="match status" value="1"/>
</dbReference>
<gene>
    <name evidence="10" type="ORF">AA15669_1277</name>
</gene>
<dbReference type="InterPro" id="IPR014216">
    <property type="entry name" value="ABC_transptr_CydD"/>
</dbReference>
<evidence type="ECO:0000259" key="9">
    <source>
        <dbReference type="PROSITE" id="PS50929"/>
    </source>
</evidence>
<keyword evidence="4 10" id="KW-0067">ATP-binding</keyword>
<dbReference type="InterPro" id="IPR003439">
    <property type="entry name" value="ABC_transporter-like_ATP-bd"/>
</dbReference>
<dbReference type="SUPFAM" id="SSF90123">
    <property type="entry name" value="ABC transporter transmembrane region"/>
    <property type="match status" value="1"/>
</dbReference>
<keyword evidence="3" id="KW-0547">Nucleotide-binding</keyword>
<reference evidence="10" key="1">
    <citation type="submission" date="2013-04" db="EMBL/GenBank/DDBJ databases">
        <title>The genome sequencing project of 58 acetic acid bacteria.</title>
        <authorList>
            <person name="Okamoto-Kainuma A."/>
            <person name="Ishikawa M."/>
            <person name="Umino S."/>
            <person name="Koizumi Y."/>
            <person name="Shiwa Y."/>
            <person name="Yoshikawa H."/>
            <person name="Matsutani M."/>
            <person name="Matsushita K."/>
        </authorList>
    </citation>
    <scope>NUCLEOTIDE SEQUENCE</scope>
    <source>
        <strain evidence="10">DSM 15669</strain>
    </source>
</reference>
<sequence length="485" mass="51888">MLRALCQGSADTLGDYAGQTVTSSLRMEAMEHLFRVGPVGLSGQDSGRMATLLSEGIEALHSYISRYMTRAAAMLVTPLLILAMVAKLDGWSLLILAITGPLIPLFMALVGYSAQSLMDRKWTELLLLGASFLDTLQGLTTLRLFGRTRDGLTILAHQTHAHRRSTMAVMRVAFLTSAVLEFFSSLSIALVAVLFGARLLNGTVAFQEAFFVLLLAPEFFMPLRSFSASYHDRQNAQSAFTPIAELFTLPPLCQTDRPSSTSAPLQSVQLEKLCAGYGDEPDVLHSLSAHFNRDQLTVITGPSGSGKTTLLRVLLGMMPLRSGQGNAQRADGTECPLASLTIGWVPQSPFLLAGTIADNLRLASPHATEDALHDVVQQAGMSDIIATLPEGLQTSLGERGAPLSAGQIRRLALARALLRAPQLLLFDEPTADLDATNAAHVADAIAHASSGRVCVVIAHRSDLTRYAQQTLTLSNGAWAQTGAVS</sequence>
<dbReference type="InterPro" id="IPR017871">
    <property type="entry name" value="ABC_transporter-like_CS"/>
</dbReference>
<dbReference type="GO" id="GO:0005524">
    <property type="term" value="F:ATP binding"/>
    <property type="evidence" value="ECO:0007669"/>
    <property type="project" value="UniProtKB-KW"/>
</dbReference>
<dbReference type="Pfam" id="PF00005">
    <property type="entry name" value="ABC_tran"/>
    <property type="match status" value="1"/>
</dbReference>
<dbReference type="PANTHER" id="PTHR24221:SF261">
    <property type="entry name" value="GLUTATHIONE_L-CYSTEINE TRANSPORT SYSTEM ATP-BINDING_PERMEASE PROTEIN CYDD"/>
    <property type="match status" value="1"/>
</dbReference>
<dbReference type="PROSITE" id="PS50929">
    <property type="entry name" value="ABC_TM1F"/>
    <property type="match status" value="1"/>
</dbReference>
<dbReference type="Gene3D" id="3.40.50.300">
    <property type="entry name" value="P-loop containing nucleotide triphosphate hydrolases"/>
    <property type="match status" value="1"/>
</dbReference>
<evidence type="ECO:0000256" key="3">
    <source>
        <dbReference type="ARBA" id="ARBA00022741"/>
    </source>
</evidence>
<dbReference type="Proteomes" id="UP001062901">
    <property type="component" value="Unassembled WGS sequence"/>
</dbReference>
<proteinExistence type="predicted"/>
<feature type="domain" description="ABC transporter" evidence="8">
    <location>
        <begin position="268"/>
        <end position="484"/>
    </location>
</feature>
<keyword evidence="2 7" id="KW-0812">Transmembrane</keyword>
<feature type="transmembrane region" description="Helical" evidence="7">
    <location>
        <begin position="172"/>
        <end position="197"/>
    </location>
</feature>
<dbReference type="NCBIfam" id="TIGR02857">
    <property type="entry name" value="CydD"/>
    <property type="match status" value="1"/>
</dbReference>
<protein>
    <submittedName>
        <fullName evidence="10">ABC transporter ATP-binding protein</fullName>
    </submittedName>
</protein>
<comment type="subcellular location">
    <subcellularLocation>
        <location evidence="1">Cell membrane</location>
        <topology evidence="1">Multi-pass membrane protein</topology>
    </subcellularLocation>
</comment>
<evidence type="ECO:0000256" key="6">
    <source>
        <dbReference type="ARBA" id="ARBA00023136"/>
    </source>
</evidence>
<dbReference type="InterPro" id="IPR036640">
    <property type="entry name" value="ABC1_TM_sf"/>
</dbReference>
<evidence type="ECO:0000256" key="5">
    <source>
        <dbReference type="ARBA" id="ARBA00022989"/>
    </source>
</evidence>
<dbReference type="PROSITE" id="PS50893">
    <property type="entry name" value="ABC_TRANSPORTER_2"/>
    <property type="match status" value="1"/>
</dbReference>
<comment type="caution">
    <text evidence="10">The sequence shown here is derived from an EMBL/GenBank/DDBJ whole genome shotgun (WGS) entry which is preliminary data.</text>
</comment>
<keyword evidence="6 7" id="KW-0472">Membrane</keyword>
<dbReference type="InterPro" id="IPR011527">
    <property type="entry name" value="ABC1_TM_dom"/>
</dbReference>
<accession>A0ABQ0NZ98</accession>
<feature type="transmembrane region" description="Helical" evidence="7">
    <location>
        <begin position="67"/>
        <end position="85"/>
    </location>
</feature>
<dbReference type="SMART" id="SM00382">
    <property type="entry name" value="AAA"/>
    <property type="match status" value="1"/>
</dbReference>
<keyword evidence="5 7" id="KW-1133">Transmembrane helix</keyword>
<dbReference type="SUPFAM" id="SSF52540">
    <property type="entry name" value="P-loop containing nucleoside triphosphate hydrolases"/>
    <property type="match status" value="1"/>
</dbReference>
<keyword evidence="11" id="KW-1185">Reference proteome</keyword>
<dbReference type="PROSITE" id="PS00211">
    <property type="entry name" value="ABC_TRANSPORTER_1"/>
    <property type="match status" value="1"/>
</dbReference>
<evidence type="ECO:0000259" key="8">
    <source>
        <dbReference type="PROSITE" id="PS50893"/>
    </source>
</evidence>
<evidence type="ECO:0000256" key="4">
    <source>
        <dbReference type="ARBA" id="ARBA00022840"/>
    </source>
</evidence>
<dbReference type="InterPro" id="IPR027417">
    <property type="entry name" value="P-loop_NTPase"/>
</dbReference>
<name>A0ABQ0NZ98_9PROT</name>
<evidence type="ECO:0000256" key="7">
    <source>
        <dbReference type="SAM" id="Phobius"/>
    </source>
</evidence>
<dbReference type="Gene3D" id="1.20.1560.10">
    <property type="entry name" value="ABC transporter type 1, transmembrane domain"/>
    <property type="match status" value="1"/>
</dbReference>
<evidence type="ECO:0000313" key="10">
    <source>
        <dbReference type="EMBL" id="GBQ07206.1"/>
    </source>
</evidence>
<dbReference type="CDD" id="cd18584">
    <property type="entry name" value="ABC_6TM_AarD_CydD"/>
    <property type="match status" value="1"/>
</dbReference>
<dbReference type="InterPro" id="IPR039421">
    <property type="entry name" value="Type_1_exporter"/>
</dbReference>
<feature type="domain" description="ABC transmembrane type-1" evidence="9">
    <location>
        <begin position="1"/>
        <end position="235"/>
    </location>
</feature>
<evidence type="ECO:0000313" key="11">
    <source>
        <dbReference type="Proteomes" id="UP001062901"/>
    </source>
</evidence>